<keyword evidence="1" id="KW-0732">Signal</keyword>
<evidence type="ECO:0000313" key="4">
    <source>
        <dbReference type="EMBL" id="RKQ93240.1"/>
    </source>
</evidence>
<feature type="signal peptide" evidence="1">
    <location>
        <begin position="1"/>
        <end position="22"/>
    </location>
</feature>
<dbReference type="AlphaFoldDB" id="A0A660LH30"/>
<name>A0A660LH30_9ACTN</name>
<keyword evidence="4" id="KW-0645">Protease</keyword>
<dbReference type="Gene3D" id="3.50.30.30">
    <property type="match status" value="1"/>
</dbReference>
<dbReference type="PANTHER" id="PTHR12147:SF26">
    <property type="entry name" value="PEPTIDASE M28 DOMAIN-CONTAINING PROTEIN"/>
    <property type="match status" value="1"/>
</dbReference>
<dbReference type="Gene3D" id="2.60.40.10">
    <property type="entry name" value="Immunoglobulins"/>
    <property type="match status" value="1"/>
</dbReference>
<dbReference type="EMBL" id="RBIL01000001">
    <property type="protein sequence ID" value="RKQ93240.1"/>
    <property type="molecule type" value="Genomic_DNA"/>
</dbReference>
<dbReference type="InterPro" id="IPR045175">
    <property type="entry name" value="M28_fam"/>
</dbReference>
<keyword evidence="4" id="KW-0378">Hydrolase</keyword>
<evidence type="ECO:0000313" key="5">
    <source>
        <dbReference type="Proteomes" id="UP000278962"/>
    </source>
</evidence>
<dbReference type="Pfam" id="PF02225">
    <property type="entry name" value="PA"/>
    <property type="match status" value="1"/>
</dbReference>
<proteinExistence type="predicted"/>
<feature type="domain" description="PA" evidence="2">
    <location>
        <begin position="117"/>
        <end position="194"/>
    </location>
</feature>
<dbReference type="InterPro" id="IPR046450">
    <property type="entry name" value="PA_dom_sf"/>
</dbReference>
<dbReference type="Gene3D" id="3.40.630.10">
    <property type="entry name" value="Zn peptidases"/>
    <property type="match status" value="1"/>
</dbReference>
<keyword evidence="4" id="KW-0121">Carboxypeptidase</keyword>
<dbReference type="InterPro" id="IPR013783">
    <property type="entry name" value="Ig-like_fold"/>
</dbReference>
<dbReference type="Proteomes" id="UP000278962">
    <property type="component" value="Unassembled WGS sequence"/>
</dbReference>
<dbReference type="RefSeq" id="WP_121251190.1">
    <property type="nucleotide sequence ID" value="NZ_RBIL01000001.1"/>
</dbReference>
<dbReference type="GO" id="GO:0006508">
    <property type="term" value="P:proteolysis"/>
    <property type="evidence" value="ECO:0007669"/>
    <property type="project" value="InterPro"/>
</dbReference>
<dbReference type="InterPro" id="IPR008964">
    <property type="entry name" value="Invasin/intimin_cell_adhesion"/>
</dbReference>
<evidence type="ECO:0000256" key="1">
    <source>
        <dbReference type="SAM" id="SignalP"/>
    </source>
</evidence>
<evidence type="ECO:0000259" key="2">
    <source>
        <dbReference type="Pfam" id="PF02225"/>
    </source>
</evidence>
<dbReference type="SUPFAM" id="SSF52025">
    <property type="entry name" value="PA domain"/>
    <property type="match status" value="1"/>
</dbReference>
<dbReference type="OrthoDB" id="345880at2"/>
<dbReference type="GO" id="GO:0008235">
    <property type="term" value="F:metalloexopeptidase activity"/>
    <property type="evidence" value="ECO:0007669"/>
    <property type="project" value="InterPro"/>
</dbReference>
<dbReference type="GO" id="GO:0004180">
    <property type="term" value="F:carboxypeptidase activity"/>
    <property type="evidence" value="ECO:0007669"/>
    <property type="project" value="UniProtKB-KW"/>
</dbReference>
<dbReference type="SUPFAM" id="SSF53187">
    <property type="entry name" value="Zn-dependent exopeptidases"/>
    <property type="match status" value="1"/>
</dbReference>
<dbReference type="GO" id="GO:0005975">
    <property type="term" value="P:carbohydrate metabolic process"/>
    <property type="evidence" value="ECO:0007669"/>
    <property type="project" value="UniProtKB-ARBA"/>
</dbReference>
<dbReference type="PANTHER" id="PTHR12147">
    <property type="entry name" value="METALLOPEPTIDASE M28 FAMILY MEMBER"/>
    <property type="match status" value="1"/>
</dbReference>
<dbReference type="Pfam" id="PF04389">
    <property type="entry name" value="Peptidase_M28"/>
    <property type="match status" value="1"/>
</dbReference>
<feature type="chain" id="PRO_5024878664" evidence="1">
    <location>
        <begin position="23"/>
        <end position="606"/>
    </location>
</feature>
<accession>A0A660LH30</accession>
<dbReference type="InterPro" id="IPR007484">
    <property type="entry name" value="Peptidase_M28"/>
</dbReference>
<feature type="domain" description="Peptidase M28" evidence="3">
    <location>
        <begin position="222"/>
        <end position="410"/>
    </location>
</feature>
<sequence>MNFSRIGRLTALAAVLALPATAARASAPDIAVDQMRACAQLGAKPPGSAAGREQARRLERAFRDAGFTATREDFHVPLFREAGTRLTVGGEDVPAESFAYGGTGQVRAGVVDVGVGRPADYAGKDVTGKVVLVSRDEVFHRSSQLAQVIARGGAAMLYVSGSPDNLVQEGAVRFAQYAPAPIPTVSVGARDGAAVRAALAAASGLEATLEVAATREDAVARNVIGVRRGTTHPDKVIVVGAHYDSWHAGAIDNCTGIGSLLAIADAVRGVPLAYTVVLAGWDAEEVGLTGSYDWVARHADRLGDVVANVNLEMTAAEAGAPAIRFGTGGAKLNALVQQAAAANGYVATDLPAAVVRQISGGILPTDIQPFYSAGVQGFSTFTSTPYYHTPQDVPERVDPESLRRVSAYLRDALLALQQATPEELAVREIPNVAVHAPERVEAGAAVTVEVEVRDPAGAPVVGAPVRVLVNQNDHWARHEGVATEVGGGRYRYTIPAGETDAGMLSITATADTVAFMAEGYASVRLSGGALLRGPVPCDGARWFVEPVRGRVLDATVSAGRAHVVAGRVVVVDARAAGRAPVVLHVRARTADGRVVAQSREYRVCAP</sequence>
<keyword evidence="5" id="KW-1185">Reference proteome</keyword>
<dbReference type="InterPro" id="IPR003137">
    <property type="entry name" value="PA_domain"/>
</dbReference>
<organism evidence="4 5">
    <name type="scientific">Solirubrobacter pauli</name>
    <dbReference type="NCBI Taxonomy" id="166793"/>
    <lineage>
        <taxon>Bacteria</taxon>
        <taxon>Bacillati</taxon>
        <taxon>Actinomycetota</taxon>
        <taxon>Thermoleophilia</taxon>
        <taxon>Solirubrobacterales</taxon>
        <taxon>Solirubrobacteraceae</taxon>
        <taxon>Solirubrobacter</taxon>
    </lineage>
</organism>
<gene>
    <name evidence="4" type="ORF">C8N24_3101</name>
</gene>
<reference evidence="4 5" key="1">
    <citation type="submission" date="2018-10" db="EMBL/GenBank/DDBJ databases">
        <title>Genomic Encyclopedia of Archaeal and Bacterial Type Strains, Phase II (KMG-II): from individual species to whole genera.</title>
        <authorList>
            <person name="Goeker M."/>
        </authorList>
    </citation>
    <scope>NUCLEOTIDE SEQUENCE [LARGE SCALE GENOMIC DNA]</scope>
    <source>
        <strain evidence="4 5">DSM 14954</strain>
    </source>
</reference>
<protein>
    <submittedName>
        <fullName evidence="4">Zn-dependent M28 family amino/carboxypeptidase</fullName>
    </submittedName>
</protein>
<comment type="caution">
    <text evidence="4">The sequence shown here is derived from an EMBL/GenBank/DDBJ whole genome shotgun (WGS) entry which is preliminary data.</text>
</comment>
<evidence type="ECO:0000259" key="3">
    <source>
        <dbReference type="Pfam" id="PF04389"/>
    </source>
</evidence>
<dbReference type="SUPFAM" id="SSF49373">
    <property type="entry name" value="Invasin/intimin cell-adhesion fragments"/>
    <property type="match status" value="1"/>
</dbReference>